<dbReference type="RefSeq" id="WP_345422796.1">
    <property type="nucleotide sequence ID" value="NZ_BAABGT010000075.1"/>
</dbReference>
<evidence type="ECO:0000256" key="3">
    <source>
        <dbReference type="ARBA" id="ARBA00023163"/>
    </source>
</evidence>
<keyword evidence="1" id="KW-0805">Transcription regulation</keyword>
<evidence type="ECO:0000256" key="1">
    <source>
        <dbReference type="ARBA" id="ARBA00023015"/>
    </source>
</evidence>
<dbReference type="PANTHER" id="PTHR39515:SF2">
    <property type="entry name" value="HTH-TYPE TRANSCRIPTIONAL REGULATOR RV0880"/>
    <property type="match status" value="1"/>
</dbReference>
<dbReference type="InterPro" id="IPR052526">
    <property type="entry name" value="HTH-type_Bedaq_tolerance"/>
</dbReference>
<keyword evidence="6" id="KW-1185">Reference proteome</keyword>
<accession>A0ABP8RYE8</accession>
<protein>
    <recommendedName>
        <fullName evidence="4">HTH marR-type domain-containing protein</fullName>
    </recommendedName>
</protein>
<proteinExistence type="predicted"/>
<dbReference type="PROSITE" id="PS01117">
    <property type="entry name" value="HTH_MARR_1"/>
    <property type="match status" value="1"/>
</dbReference>
<dbReference type="PROSITE" id="PS50995">
    <property type="entry name" value="HTH_MARR_2"/>
    <property type="match status" value="1"/>
</dbReference>
<dbReference type="InterPro" id="IPR023187">
    <property type="entry name" value="Tscrpt_reg_MarR-type_CS"/>
</dbReference>
<reference evidence="6" key="1">
    <citation type="journal article" date="2019" name="Int. J. Syst. Evol. Microbiol.">
        <title>The Global Catalogue of Microorganisms (GCM) 10K type strain sequencing project: providing services to taxonomists for standard genome sequencing and annotation.</title>
        <authorList>
            <consortium name="The Broad Institute Genomics Platform"/>
            <consortium name="The Broad Institute Genome Sequencing Center for Infectious Disease"/>
            <person name="Wu L."/>
            <person name="Ma J."/>
        </authorList>
    </citation>
    <scope>NUCLEOTIDE SEQUENCE [LARGE SCALE GENOMIC DNA]</scope>
    <source>
        <strain evidence="6">JCM 17906</strain>
    </source>
</reference>
<dbReference type="SMART" id="SM00347">
    <property type="entry name" value="HTH_MARR"/>
    <property type="match status" value="1"/>
</dbReference>
<dbReference type="EMBL" id="BAABGT010000075">
    <property type="protein sequence ID" value="GAA4553041.1"/>
    <property type="molecule type" value="Genomic_DNA"/>
</dbReference>
<comment type="caution">
    <text evidence="5">The sequence shown here is derived from an EMBL/GenBank/DDBJ whole genome shotgun (WGS) entry which is preliminary data.</text>
</comment>
<evidence type="ECO:0000259" key="4">
    <source>
        <dbReference type="PROSITE" id="PS50995"/>
    </source>
</evidence>
<sequence>MISTSTAADVVSVIRELVALGRSVRQPGEVAETGGPCTLQAGQAAVLGLLLEHGELRIGGLATAMELDASVISRRVALLEESDLVVRRADPEDRRAQLVGITERGSAALRHYRAARADEVAAALLHREDAEVARIVADLRGLLADLNRTSTAGRHRTAVG</sequence>
<evidence type="ECO:0000256" key="2">
    <source>
        <dbReference type="ARBA" id="ARBA00023125"/>
    </source>
</evidence>
<dbReference type="Gene3D" id="1.10.10.10">
    <property type="entry name" value="Winged helix-like DNA-binding domain superfamily/Winged helix DNA-binding domain"/>
    <property type="match status" value="1"/>
</dbReference>
<dbReference type="Pfam" id="PF12802">
    <property type="entry name" value="MarR_2"/>
    <property type="match status" value="1"/>
</dbReference>
<dbReference type="PANTHER" id="PTHR39515">
    <property type="entry name" value="CONSERVED PROTEIN"/>
    <property type="match status" value="1"/>
</dbReference>
<feature type="domain" description="HTH marR-type" evidence="4">
    <location>
        <begin position="10"/>
        <end position="148"/>
    </location>
</feature>
<dbReference type="Proteomes" id="UP001501598">
    <property type="component" value="Unassembled WGS sequence"/>
</dbReference>
<keyword evidence="3" id="KW-0804">Transcription</keyword>
<dbReference type="InterPro" id="IPR000835">
    <property type="entry name" value="HTH_MarR-typ"/>
</dbReference>
<name>A0ABP8RYE8_9PSEU</name>
<dbReference type="InterPro" id="IPR036388">
    <property type="entry name" value="WH-like_DNA-bd_sf"/>
</dbReference>
<keyword evidence="2" id="KW-0238">DNA-binding</keyword>
<dbReference type="SUPFAM" id="SSF46785">
    <property type="entry name" value="Winged helix' DNA-binding domain"/>
    <property type="match status" value="1"/>
</dbReference>
<evidence type="ECO:0000313" key="5">
    <source>
        <dbReference type="EMBL" id="GAA4553041.1"/>
    </source>
</evidence>
<organism evidence="5 6">
    <name type="scientific">Pseudonocardia xishanensis</name>
    <dbReference type="NCBI Taxonomy" id="630995"/>
    <lineage>
        <taxon>Bacteria</taxon>
        <taxon>Bacillati</taxon>
        <taxon>Actinomycetota</taxon>
        <taxon>Actinomycetes</taxon>
        <taxon>Pseudonocardiales</taxon>
        <taxon>Pseudonocardiaceae</taxon>
        <taxon>Pseudonocardia</taxon>
    </lineage>
</organism>
<evidence type="ECO:0000313" key="6">
    <source>
        <dbReference type="Proteomes" id="UP001501598"/>
    </source>
</evidence>
<gene>
    <name evidence="5" type="ORF">GCM10023175_48040</name>
</gene>
<dbReference type="InterPro" id="IPR036390">
    <property type="entry name" value="WH_DNA-bd_sf"/>
</dbReference>